<evidence type="ECO:0000256" key="1">
    <source>
        <dbReference type="SAM" id="MobiDB-lite"/>
    </source>
</evidence>
<dbReference type="InterPro" id="IPR050627">
    <property type="entry name" value="Nitroreductase/BluB"/>
</dbReference>
<dbReference type="AlphaFoldDB" id="A0A502E8F9"/>
<organism evidence="2 3">
    <name type="scientific">Mycolicibacterium hodleri</name>
    <dbReference type="NCBI Taxonomy" id="49897"/>
    <lineage>
        <taxon>Bacteria</taxon>
        <taxon>Bacillati</taxon>
        <taxon>Actinomycetota</taxon>
        <taxon>Actinomycetes</taxon>
        <taxon>Mycobacteriales</taxon>
        <taxon>Mycobacteriaceae</taxon>
        <taxon>Mycolicibacterium</taxon>
    </lineage>
</organism>
<protein>
    <submittedName>
        <fullName evidence="2">NAD(P)H nitroreductase</fullName>
    </submittedName>
</protein>
<dbReference type="EMBL" id="RCZG01000007">
    <property type="protein sequence ID" value="TPG32721.1"/>
    <property type="molecule type" value="Genomic_DNA"/>
</dbReference>
<dbReference type="NCBIfam" id="NF047509">
    <property type="entry name" value="Rv3131_FMN_oxido"/>
    <property type="match status" value="1"/>
</dbReference>
<name>A0A502E8F9_9MYCO</name>
<dbReference type="RefSeq" id="WP_140693778.1">
    <property type="nucleotide sequence ID" value="NZ_RCZG01000007.1"/>
</dbReference>
<dbReference type="InterPro" id="IPR000415">
    <property type="entry name" value="Nitroreductase-like"/>
</dbReference>
<dbReference type="Proteomes" id="UP000320095">
    <property type="component" value="Unassembled WGS sequence"/>
</dbReference>
<gene>
    <name evidence="2" type="ORF">EAH80_18105</name>
</gene>
<dbReference type="Gene3D" id="3.40.109.10">
    <property type="entry name" value="NADH Oxidase"/>
    <property type="match status" value="1"/>
</dbReference>
<dbReference type="PANTHER" id="PTHR23026">
    <property type="entry name" value="NADPH NITROREDUCTASE"/>
    <property type="match status" value="1"/>
</dbReference>
<evidence type="ECO:0000313" key="3">
    <source>
        <dbReference type="Proteomes" id="UP000320095"/>
    </source>
</evidence>
<keyword evidence="3" id="KW-1185">Reference proteome</keyword>
<dbReference type="OrthoDB" id="8156917at2"/>
<dbReference type="PANTHER" id="PTHR23026:SF123">
    <property type="entry name" value="NAD(P)H NITROREDUCTASE RV3131-RELATED"/>
    <property type="match status" value="1"/>
</dbReference>
<reference evidence="2 3" key="1">
    <citation type="journal article" date="2019" name="Environ. Microbiol.">
        <title>Species interactions and distinct microbial communities in high Arctic permafrost affected cryosols are associated with the CH4 and CO2 gas fluxes.</title>
        <authorList>
            <person name="Altshuler I."/>
            <person name="Hamel J."/>
            <person name="Turney S."/>
            <person name="Magnuson E."/>
            <person name="Levesque R."/>
            <person name="Greer C."/>
            <person name="Whyte L.G."/>
        </authorList>
    </citation>
    <scope>NUCLEOTIDE SEQUENCE [LARGE SCALE GENOMIC DNA]</scope>
    <source>
        <strain evidence="2 3">S5.20</strain>
    </source>
</reference>
<sequence length="326" mass="35840">MPQTAVAYELIESAVQLACRAPSYHNSQPWQWVADGSNLNLYLERDRLVTTDRSGREALLSCGAVLDHLRVAMAAAGWSANVDYFPNPNKHTHLASIDFTEMSFVTEGHRRRADAILQRRTDRLPFGPVPDWPGLEGMLRRAIDDDGAVLDVLGDDARPQLAEASQLTETLRLYDSSYHQELSWWTSPFDVSDGIPQSALVSAAESDRVDVGRTFPVTRHTERRLEVPEDRSRIVTLSALADTRDDILRCGEALSAVLLEATLAGMATCTLTHLTEVEASRDIVGGLTGRAHPQALIRIGLAPALDDVPPPTPRRPLPDVLGSRLL</sequence>
<dbReference type="GO" id="GO:0016491">
    <property type="term" value="F:oxidoreductase activity"/>
    <property type="evidence" value="ECO:0007669"/>
    <property type="project" value="InterPro"/>
</dbReference>
<dbReference type="SUPFAM" id="SSF55469">
    <property type="entry name" value="FMN-dependent nitroreductase-like"/>
    <property type="match status" value="2"/>
</dbReference>
<accession>A0A502E8F9</accession>
<proteinExistence type="predicted"/>
<comment type="caution">
    <text evidence="2">The sequence shown here is derived from an EMBL/GenBank/DDBJ whole genome shotgun (WGS) entry which is preliminary data.</text>
</comment>
<evidence type="ECO:0000313" key="2">
    <source>
        <dbReference type="EMBL" id="TPG32721.1"/>
    </source>
</evidence>
<feature type="region of interest" description="Disordered" evidence="1">
    <location>
        <begin position="305"/>
        <end position="326"/>
    </location>
</feature>